<evidence type="ECO:0000313" key="3">
    <source>
        <dbReference type="Proteomes" id="UP000230069"/>
    </source>
</evidence>
<reference evidence="2 3" key="1">
    <citation type="submission" date="2017-09" db="EMBL/GenBank/DDBJ databases">
        <title>WGS assembly of Aquilegia coerulea Goldsmith.</title>
        <authorList>
            <person name="Hodges S."/>
            <person name="Kramer E."/>
            <person name="Nordborg M."/>
            <person name="Tomkins J."/>
            <person name="Borevitz J."/>
            <person name="Derieg N."/>
            <person name="Yan J."/>
            <person name="Mihaltcheva S."/>
            <person name="Hayes R.D."/>
            <person name="Rokhsar D."/>
        </authorList>
    </citation>
    <scope>NUCLEOTIDE SEQUENCE [LARGE SCALE GENOMIC DNA]</scope>
    <source>
        <strain evidence="3">cv. Goldsmith</strain>
    </source>
</reference>
<organism evidence="2 3">
    <name type="scientific">Aquilegia coerulea</name>
    <name type="common">Rocky mountain columbine</name>
    <dbReference type="NCBI Taxonomy" id="218851"/>
    <lineage>
        <taxon>Eukaryota</taxon>
        <taxon>Viridiplantae</taxon>
        <taxon>Streptophyta</taxon>
        <taxon>Embryophyta</taxon>
        <taxon>Tracheophyta</taxon>
        <taxon>Spermatophyta</taxon>
        <taxon>Magnoliopsida</taxon>
        <taxon>Ranunculales</taxon>
        <taxon>Ranunculaceae</taxon>
        <taxon>Thalictroideae</taxon>
        <taxon>Aquilegia</taxon>
    </lineage>
</organism>
<feature type="transmembrane region" description="Helical" evidence="1">
    <location>
        <begin position="47"/>
        <end position="65"/>
    </location>
</feature>
<protein>
    <submittedName>
        <fullName evidence="2">Uncharacterized protein</fullName>
    </submittedName>
</protein>
<evidence type="ECO:0000313" key="2">
    <source>
        <dbReference type="EMBL" id="PIA55020.1"/>
    </source>
</evidence>
<dbReference type="InParanoid" id="A0A2G5EH28"/>
<feature type="transmembrane region" description="Helical" evidence="1">
    <location>
        <begin position="72"/>
        <end position="91"/>
    </location>
</feature>
<accession>A0A2G5EH28</accession>
<keyword evidence="3" id="KW-1185">Reference proteome</keyword>
<feature type="transmembrane region" description="Helical" evidence="1">
    <location>
        <begin position="7"/>
        <end position="27"/>
    </location>
</feature>
<dbReference type="EMBL" id="KZ305025">
    <property type="protein sequence ID" value="PIA55020.1"/>
    <property type="molecule type" value="Genomic_DNA"/>
</dbReference>
<dbReference type="AlphaFoldDB" id="A0A2G5EH28"/>
<dbReference type="Proteomes" id="UP000230069">
    <property type="component" value="Unassembled WGS sequence"/>
</dbReference>
<keyword evidence="1" id="KW-0812">Transmembrane</keyword>
<keyword evidence="1" id="KW-1133">Transmembrane helix</keyword>
<name>A0A2G5EH28_AQUCA</name>
<proteinExistence type="predicted"/>
<evidence type="ECO:0000256" key="1">
    <source>
        <dbReference type="SAM" id="Phobius"/>
    </source>
</evidence>
<gene>
    <name evidence="2" type="ORF">AQUCO_00800034v1</name>
</gene>
<sequence length="92" mass="10593">MFFDFCLFLGLFVFRNLLVVVLVIDFLRKTLLWYSNNTLQNANKNSTTLHCTNCTLLLVLYSVVFSLKNNQLVNFLFALTVIHSLAVPLFSL</sequence>
<keyword evidence="1" id="KW-0472">Membrane</keyword>